<dbReference type="Proteomes" id="UP001457282">
    <property type="component" value="Unassembled WGS sequence"/>
</dbReference>
<comment type="caution">
    <text evidence="2">The sequence shown here is derived from an EMBL/GenBank/DDBJ whole genome shotgun (WGS) entry which is preliminary data.</text>
</comment>
<feature type="compositionally biased region" description="Pro residues" evidence="1">
    <location>
        <begin position="26"/>
        <end position="36"/>
    </location>
</feature>
<feature type="region of interest" description="Disordered" evidence="1">
    <location>
        <begin position="1"/>
        <end position="113"/>
    </location>
</feature>
<evidence type="ECO:0000256" key="1">
    <source>
        <dbReference type="SAM" id="MobiDB-lite"/>
    </source>
</evidence>
<name>A0AAW1Y094_RUBAR</name>
<dbReference type="EMBL" id="JBEDUW010000002">
    <property type="protein sequence ID" value="KAK9942126.1"/>
    <property type="molecule type" value="Genomic_DNA"/>
</dbReference>
<sequence>MLKEHIEGKKTLDDADEFEVDYTPPRGHPPTQPPPLKGNSYGEDELGAKDSLTMTHPPENYSENEDEFGVDYSPPTTHPPKSPPTYNSDNEDEFGVDYSPPTTHPPKSPPTNA</sequence>
<accession>A0AAW1Y094</accession>
<gene>
    <name evidence="2" type="ORF">M0R45_007814</name>
</gene>
<dbReference type="AlphaFoldDB" id="A0AAW1Y094"/>
<feature type="compositionally biased region" description="Pro residues" evidence="1">
    <location>
        <begin position="102"/>
        <end position="113"/>
    </location>
</feature>
<proteinExistence type="predicted"/>
<evidence type="ECO:0000313" key="2">
    <source>
        <dbReference type="EMBL" id="KAK9942126.1"/>
    </source>
</evidence>
<keyword evidence="3" id="KW-1185">Reference proteome</keyword>
<protein>
    <submittedName>
        <fullName evidence="2">Uncharacterized protein</fullName>
    </submittedName>
</protein>
<feature type="compositionally biased region" description="Basic and acidic residues" evidence="1">
    <location>
        <begin position="1"/>
        <end position="13"/>
    </location>
</feature>
<reference evidence="2 3" key="1">
    <citation type="journal article" date="2023" name="G3 (Bethesda)">
        <title>A chromosome-length genome assembly and annotation of blackberry (Rubus argutus, cv. 'Hillquist').</title>
        <authorList>
            <person name="Bruna T."/>
            <person name="Aryal R."/>
            <person name="Dudchenko O."/>
            <person name="Sargent D.J."/>
            <person name="Mead D."/>
            <person name="Buti M."/>
            <person name="Cavallini A."/>
            <person name="Hytonen T."/>
            <person name="Andres J."/>
            <person name="Pham M."/>
            <person name="Weisz D."/>
            <person name="Mascagni F."/>
            <person name="Usai G."/>
            <person name="Natali L."/>
            <person name="Bassil N."/>
            <person name="Fernandez G.E."/>
            <person name="Lomsadze A."/>
            <person name="Armour M."/>
            <person name="Olukolu B."/>
            <person name="Poorten T."/>
            <person name="Britton C."/>
            <person name="Davik J."/>
            <person name="Ashrafi H."/>
            <person name="Aiden E.L."/>
            <person name="Borodovsky M."/>
            <person name="Worthington M."/>
        </authorList>
    </citation>
    <scope>NUCLEOTIDE SEQUENCE [LARGE SCALE GENOMIC DNA]</scope>
    <source>
        <strain evidence="2">PI 553951</strain>
    </source>
</reference>
<organism evidence="2 3">
    <name type="scientific">Rubus argutus</name>
    <name type="common">Southern blackberry</name>
    <dbReference type="NCBI Taxonomy" id="59490"/>
    <lineage>
        <taxon>Eukaryota</taxon>
        <taxon>Viridiplantae</taxon>
        <taxon>Streptophyta</taxon>
        <taxon>Embryophyta</taxon>
        <taxon>Tracheophyta</taxon>
        <taxon>Spermatophyta</taxon>
        <taxon>Magnoliopsida</taxon>
        <taxon>eudicotyledons</taxon>
        <taxon>Gunneridae</taxon>
        <taxon>Pentapetalae</taxon>
        <taxon>rosids</taxon>
        <taxon>fabids</taxon>
        <taxon>Rosales</taxon>
        <taxon>Rosaceae</taxon>
        <taxon>Rosoideae</taxon>
        <taxon>Rosoideae incertae sedis</taxon>
        <taxon>Rubus</taxon>
    </lineage>
</organism>
<evidence type="ECO:0000313" key="3">
    <source>
        <dbReference type="Proteomes" id="UP001457282"/>
    </source>
</evidence>